<evidence type="ECO:0000313" key="2">
    <source>
        <dbReference type="Proteomes" id="UP000281028"/>
    </source>
</evidence>
<accession>A0A433WMW7</accession>
<dbReference type="Gene3D" id="1.10.510.10">
    <property type="entry name" value="Transferase(Phosphotransferase) domain 1"/>
    <property type="match status" value="1"/>
</dbReference>
<dbReference type="InterPro" id="IPR051130">
    <property type="entry name" value="Mito_struct-func_regulator"/>
</dbReference>
<reference evidence="1" key="1">
    <citation type="submission" date="2020-05" db="EMBL/GenBank/DDBJ databases">
        <title>Chitinophaga laudate sp. nov., isolated from a tropical peat swamp.</title>
        <authorList>
            <person name="Goh C.B.S."/>
            <person name="Lee M.S."/>
            <person name="Parimannan S."/>
            <person name="Pasbakhsh P."/>
            <person name="Yule C.M."/>
            <person name="Rajandas H."/>
            <person name="Loke S."/>
            <person name="Croft L."/>
            <person name="Tan J.B.L."/>
        </authorList>
    </citation>
    <scope>NUCLEOTIDE SEQUENCE</scope>
    <source>
        <strain evidence="1">Mgbs1</strain>
    </source>
</reference>
<name>A0A433WMW7_9BACT</name>
<proteinExistence type="predicted"/>
<comment type="caution">
    <text evidence="1">The sequence shown here is derived from an EMBL/GenBank/DDBJ whole genome shotgun (WGS) entry which is preliminary data.</text>
</comment>
<dbReference type="InterPro" id="IPR000719">
    <property type="entry name" value="Prot_kinase_dom"/>
</dbReference>
<dbReference type="Pfam" id="PF03109">
    <property type="entry name" value="ABC1"/>
    <property type="match status" value="1"/>
</dbReference>
<dbReference type="PROSITE" id="PS50011">
    <property type="entry name" value="PROTEIN_KINASE_DOM"/>
    <property type="match status" value="1"/>
</dbReference>
<dbReference type="EMBL" id="RIAR02000001">
    <property type="protein sequence ID" value="NSL90724.1"/>
    <property type="molecule type" value="Genomic_DNA"/>
</dbReference>
<dbReference type="RefSeq" id="WP_127035746.1">
    <property type="nucleotide sequence ID" value="NZ_JAABOK010000006.1"/>
</dbReference>
<protein>
    <submittedName>
        <fullName evidence="1">Phosphotransferase</fullName>
    </submittedName>
</protein>
<dbReference type="GO" id="GO:0005524">
    <property type="term" value="F:ATP binding"/>
    <property type="evidence" value="ECO:0007669"/>
    <property type="project" value="InterPro"/>
</dbReference>
<dbReference type="PANTHER" id="PTHR43173">
    <property type="entry name" value="ABC1 FAMILY PROTEIN"/>
    <property type="match status" value="1"/>
</dbReference>
<dbReference type="AlphaFoldDB" id="A0A433WMW7"/>
<keyword evidence="2" id="KW-1185">Reference proteome</keyword>
<dbReference type="InterPro" id="IPR011009">
    <property type="entry name" value="Kinase-like_dom_sf"/>
</dbReference>
<evidence type="ECO:0000313" key="1">
    <source>
        <dbReference type="EMBL" id="NSL90724.1"/>
    </source>
</evidence>
<dbReference type="GO" id="GO:0004672">
    <property type="term" value="F:protein kinase activity"/>
    <property type="evidence" value="ECO:0007669"/>
    <property type="project" value="InterPro"/>
</dbReference>
<dbReference type="InterPro" id="IPR004147">
    <property type="entry name" value="ABC1_dom"/>
</dbReference>
<dbReference type="Proteomes" id="UP000281028">
    <property type="component" value="Unassembled WGS sequence"/>
</dbReference>
<gene>
    <name evidence="1" type="ORF">ECE50_028130</name>
</gene>
<dbReference type="OrthoDB" id="9795390at2"/>
<dbReference type="PANTHER" id="PTHR43173:SF19">
    <property type="entry name" value="AARF DOMAIN-CONTAINING PROTEIN KINASE 1"/>
    <property type="match status" value="1"/>
</dbReference>
<organism evidence="1 2">
    <name type="scientific">Chitinophaga solisilvae</name>
    <dbReference type="NCBI Taxonomy" id="1233460"/>
    <lineage>
        <taxon>Bacteria</taxon>
        <taxon>Pseudomonadati</taxon>
        <taxon>Bacteroidota</taxon>
        <taxon>Chitinophagia</taxon>
        <taxon>Chitinophagales</taxon>
        <taxon>Chitinophagaceae</taxon>
        <taxon>Chitinophaga</taxon>
    </lineage>
</organism>
<sequence>MKEQSNIPTTKVERAGKFVTTGLKVGSNYIKHYTRKLMDPSVTKEALHQDNAEDIYNTLSNLKGSALKVAQMLSMDKGMLPKAYSEKFAMSQYSAPPLSGPLVVNTFMKTLGKSPSQLYDKFDMHASNAASIGQVHKAWKNDKPLAVKIQYPGVANSVKSDLRLVKPFAIRIVGMNEVDMDKYFDEIESKLLEETDYKLELSRSMALSRECAHIPHLRFPGYYPELSSERIITMDWLDGLHLKEFLQTNPSQEARDKIGQALWDFYQFQVHKLRQVHADPHPGNFLMRADGTVGIFDFGCVKEIPEDFYVNYFLLVDKEVLKDDKRRYEIYTNLEMIHPTDTPKEIEFFSGLFQHMIDLLTLPFTLENFDFGNEAYFNEIYAYMDELYNMKEIRESKVARGSRHSLYINRTYFGLYSILSDLKANVITSQTRIQQMISGQPAVN</sequence>
<dbReference type="SUPFAM" id="SSF56112">
    <property type="entry name" value="Protein kinase-like (PK-like)"/>
    <property type="match status" value="1"/>
</dbReference>